<dbReference type="EMBL" id="JBHSCZ010000003">
    <property type="protein sequence ID" value="MFC4263645.1"/>
    <property type="molecule type" value="Genomic_DNA"/>
</dbReference>
<feature type="signal peptide" evidence="1">
    <location>
        <begin position="1"/>
        <end position="19"/>
    </location>
</feature>
<evidence type="ECO:0000313" key="2">
    <source>
        <dbReference type="EMBL" id="MFC4263645.1"/>
    </source>
</evidence>
<name>A0ABV8QTQ8_9BACT</name>
<feature type="chain" id="PRO_5045219964" evidence="1">
    <location>
        <begin position="20"/>
        <end position="428"/>
    </location>
</feature>
<comment type="caution">
    <text evidence="2">The sequence shown here is derived from an EMBL/GenBank/DDBJ whole genome shotgun (WGS) entry which is preliminary data.</text>
</comment>
<accession>A0ABV8QTQ8</accession>
<keyword evidence="1" id="KW-0732">Signal</keyword>
<organism evidence="2 3">
    <name type="scientific">Ferruginibacter yonginensis</name>
    <dbReference type="NCBI Taxonomy" id="1310416"/>
    <lineage>
        <taxon>Bacteria</taxon>
        <taxon>Pseudomonadati</taxon>
        <taxon>Bacteroidota</taxon>
        <taxon>Chitinophagia</taxon>
        <taxon>Chitinophagales</taxon>
        <taxon>Chitinophagaceae</taxon>
        <taxon>Ferruginibacter</taxon>
    </lineage>
</organism>
<sequence length="428" mass="45028">MKKIFFFAFALFVSNFINAQIGIGNNDPKATLDVNKLSYAVGEKAGIAVTQQTGLQIVSMNTNGLKAGTLVYATSIHDFITSTGFWNWNGTTWVKTSATPETFYNADGTLTGNRNVTQASYDLTFTGTGKFIVNANTLIGSESTTSNAKLNVVNQTATGITVDVDNYGSGNGSGSTLRVRGARGSITKPIAQAAGEILGSFRFSGHDGTAFLGSSAAVAAVAEESFSSTANGTSLAFYTVKKGATSNNAANFSEKMRIGSEGNVGIGTSTPNATAILDINSTNKGILFPRITTAQMIAIIAPATGLQIYNSTTNSIWVYNGTNWLENANKTDKSKWQFVGSKTILSTLSDGVTARTVGKEFIIADNGRIGIGTPEPKTTLDVGGTAAMKVPVGTSAERPVTPEVGMIRYNGTLQKYEGYNGSTWVIFN</sequence>
<gene>
    <name evidence="2" type="ORF">ACFOWM_12190</name>
</gene>
<evidence type="ECO:0000256" key="1">
    <source>
        <dbReference type="SAM" id="SignalP"/>
    </source>
</evidence>
<reference evidence="3" key="1">
    <citation type="journal article" date="2019" name="Int. J. Syst. Evol. Microbiol.">
        <title>The Global Catalogue of Microorganisms (GCM) 10K type strain sequencing project: providing services to taxonomists for standard genome sequencing and annotation.</title>
        <authorList>
            <consortium name="The Broad Institute Genomics Platform"/>
            <consortium name="The Broad Institute Genome Sequencing Center for Infectious Disease"/>
            <person name="Wu L."/>
            <person name="Ma J."/>
        </authorList>
    </citation>
    <scope>NUCLEOTIDE SEQUENCE [LARGE SCALE GENOMIC DNA]</scope>
    <source>
        <strain evidence="3">CECT 8289</strain>
    </source>
</reference>
<dbReference type="RefSeq" id="WP_379710507.1">
    <property type="nucleotide sequence ID" value="NZ_JBHSCZ010000003.1"/>
</dbReference>
<proteinExistence type="predicted"/>
<protein>
    <submittedName>
        <fullName evidence="2">Uncharacterized protein</fullName>
    </submittedName>
</protein>
<dbReference type="Proteomes" id="UP001595907">
    <property type="component" value="Unassembled WGS sequence"/>
</dbReference>
<keyword evidence="3" id="KW-1185">Reference proteome</keyword>
<evidence type="ECO:0000313" key="3">
    <source>
        <dbReference type="Proteomes" id="UP001595907"/>
    </source>
</evidence>